<dbReference type="EMBL" id="PCWN01000001">
    <property type="protein sequence ID" value="PIR04562.1"/>
    <property type="molecule type" value="Genomic_DNA"/>
</dbReference>
<feature type="region of interest" description="Disordered" evidence="1">
    <location>
        <begin position="42"/>
        <end position="87"/>
    </location>
</feature>
<gene>
    <name evidence="2" type="ORF">COV59_00350</name>
</gene>
<accession>A0A2H0N6P1</accession>
<reference evidence="2 3" key="1">
    <citation type="submission" date="2017-09" db="EMBL/GenBank/DDBJ databases">
        <title>Depth-based differentiation of microbial function through sediment-hosted aquifers and enrichment of novel symbionts in the deep terrestrial subsurface.</title>
        <authorList>
            <person name="Probst A.J."/>
            <person name="Ladd B."/>
            <person name="Jarett J.K."/>
            <person name="Geller-Mcgrath D.E."/>
            <person name="Sieber C.M."/>
            <person name="Emerson J.B."/>
            <person name="Anantharaman K."/>
            <person name="Thomas B.C."/>
            <person name="Malmstrom R."/>
            <person name="Stieglmeier M."/>
            <person name="Klingl A."/>
            <person name="Woyke T."/>
            <person name="Ryan C.M."/>
            <person name="Banfield J.F."/>
        </authorList>
    </citation>
    <scope>NUCLEOTIDE SEQUENCE [LARGE SCALE GENOMIC DNA]</scope>
    <source>
        <strain evidence="2">CG11_big_fil_rev_8_21_14_0_20_39_34</strain>
    </source>
</reference>
<comment type="caution">
    <text evidence="2">The sequence shown here is derived from an EMBL/GenBank/DDBJ whole genome shotgun (WGS) entry which is preliminary data.</text>
</comment>
<evidence type="ECO:0000313" key="3">
    <source>
        <dbReference type="Proteomes" id="UP000229600"/>
    </source>
</evidence>
<name>A0A2H0N6P1_9BACT</name>
<evidence type="ECO:0000313" key="2">
    <source>
        <dbReference type="EMBL" id="PIR04562.1"/>
    </source>
</evidence>
<proteinExistence type="predicted"/>
<feature type="compositionally biased region" description="Gly residues" evidence="1">
    <location>
        <begin position="61"/>
        <end position="79"/>
    </location>
</feature>
<dbReference type="Proteomes" id="UP000229600">
    <property type="component" value="Unassembled WGS sequence"/>
</dbReference>
<organism evidence="2 3">
    <name type="scientific">Candidatus Magasanikbacteria bacterium CG11_big_fil_rev_8_21_14_0_20_39_34</name>
    <dbReference type="NCBI Taxonomy" id="1974653"/>
    <lineage>
        <taxon>Bacteria</taxon>
        <taxon>Candidatus Magasanikiibacteriota</taxon>
    </lineage>
</organism>
<protein>
    <submittedName>
        <fullName evidence="2">Uncharacterized protein</fullName>
    </submittedName>
</protein>
<evidence type="ECO:0000256" key="1">
    <source>
        <dbReference type="SAM" id="MobiDB-lite"/>
    </source>
</evidence>
<dbReference type="AlphaFoldDB" id="A0A2H0N6P1"/>
<sequence length="103" mass="10249">MVGILAFGVDPPPLGVRLDLRPVFGEDGRWGPGIASLLAGGAPQAAQREGDGGVHLRQGVLGQGGRGQGHGGGEDQGGDAGHDESPGTISIMRLVQGLCSSEG</sequence>